<feature type="compositionally biased region" description="Low complexity" evidence="1">
    <location>
        <begin position="266"/>
        <end position="284"/>
    </location>
</feature>
<accession>A0AAD6V396</accession>
<keyword evidence="3" id="KW-1185">Reference proteome</keyword>
<evidence type="ECO:0000256" key="1">
    <source>
        <dbReference type="SAM" id="MobiDB-lite"/>
    </source>
</evidence>
<proteinExistence type="predicted"/>
<organism evidence="2 3">
    <name type="scientific">Mycena pura</name>
    <dbReference type="NCBI Taxonomy" id="153505"/>
    <lineage>
        <taxon>Eukaryota</taxon>
        <taxon>Fungi</taxon>
        <taxon>Dikarya</taxon>
        <taxon>Basidiomycota</taxon>
        <taxon>Agaricomycotina</taxon>
        <taxon>Agaricomycetes</taxon>
        <taxon>Agaricomycetidae</taxon>
        <taxon>Agaricales</taxon>
        <taxon>Marasmiineae</taxon>
        <taxon>Mycenaceae</taxon>
        <taxon>Mycena</taxon>
    </lineage>
</organism>
<sequence>MPRKRVQRFNLTAPRDTPIAVHLYGAGPSTPASAVADRIFNDPESWKADTRLGLSKDDVAAWDLLDQFPAVPSGPDSADFTLKPFTNRFKLSVRPDLASPESELESDTETLCAWEGVKDKNTPEAVPFITFSRAASTDKVANLDHMSVLLSHSNIFRAFPSPLTPAPASASPSPDVTLGLFRTPASTPCSAFVPLHSPLRSESSKSTTWSILEYYGATTPETPRSAALATVAVTASGAPASSVPTPPRLPNVPAAPSAPPPPVPSVPVKAPPASARAPPRTPTSRQGARSGSIRPLPPIPLDAPSASVPPLAPPKSWSRPRATTISVLRRLPPPPPPPKDTTRQHATLSLI</sequence>
<name>A0AAD6V396_9AGAR</name>
<evidence type="ECO:0000313" key="3">
    <source>
        <dbReference type="Proteomes" id="UP001219525"/>
    </source>
</evidence>
<dbReference type="EMBL" id="JARJCW010000067">
    <property type="protein sequence ID" value="KAJ7199592.1"/>
    <property type="molecule type" value="Genomic_DNA"/>
</dbReference>
<gene>
    <name evidence="2" type="ORF">GGX14DRAFT_467572</name>
</gene>
<feature type="compositionally biased region" description="Pro residues" evidence="1">
    <location>
        <begin position="256"/>
        <end position="265"/>
    </location>
</feature>
<dbReference type="AlphaFoldDB" id="A0AAD6V396"/>
<feature type="region of interest" description="Disordered" evidence="1">
    <location>
        <begin position="237"/>
        <end position="351"/>
    </location>
</feature>
<evidence type="ECO:0000313" key="2">
    <source>
        <dbReference type="EMBL" id="KAJ7199592.1"/>
    </source>
</evidence>
<comment type="caution">
    <text evidence="2">The sequence shown here is derived from an EMBL/GenBank/DDBJ whole genome shotgun (WGS) entry which is preliminary data.</text>
</comment>
<reference evidence="2" key="1">
    <citation type="submission" date="2023-03" db="EMBL/GenBank/DDBJ databases">
        <title>Massive genome expansion in bonnet fungi (Mycena s.s.) driven by repeated elements and novel gene families across ecological guilds.</title>
        <authorList>
            <consortium name="Lawrence Berkeley National Laboratory"/>
            <person name="Harder C.B."/>
            <person name="Miyauchi S."/>
            <person name="Viragh M."/>
            <person name="Kuo A."/>
            <person name="Thoen E."/>
            <person name="Andreopoulos B."/>
            <person name="Lu D."/>
            <person name="Skrede I."/>
            <person name="Drula E."/>
            <person name="Henrissat B."/>
            <person name="Morin E."/>
            <person name="Kohler A."/>
            <person name="Barry K."/>
            <person name="LaButti K."/>
            <person name="Morin E."/>
            <person name="Salamov A."/>
            <person name="Lipzen A."/>
            <person name="Mereny Z."/>
            <person name="Hegedus B."/>
            <person name="Baldrian P."/>
            <person name="Stursova M."/>
            <person name="Weitz H."/>
            <person name="Taylor A."/>
            <person name="Grigoriev I.V."/>
            <person name="Nagy L.G."/>
            <person name="Martin F."/>
            <person name="Kauserud H."/>
        </authorList>
    </citation>
    <scope>NUCLEOTIDE SEQUENCE</scope>
    <source>
        <strain evidence="2">9144</strain>
    </source>
</reference>
<protein>
    <submittedName>
        <fullName evidence="2">Uncharacterized protein</fullName>
    </submittedName>
</protein>
<dbReference type="Proteomes" id="UP001219525">
    <property type="component" value="Unassembled WGS sequence"/>
</dbReference>